<reference evidence="3 4" key="1">
    <citation type="submission" date="2022-04" db="EMBL/GenBank/DDBJ databases">
        <title>Paracoccus sp. YLB-12 draft genome sequence.</title>
        <authorList>
            <person name="Yu L."/>
        </authorList>
    </citation>
    <scope>NUCLEOTIDE SEQUENCE [LARGE SCALE GENOMIC DNA]</scope>
    <source>
        <strain evidence="3 4">YLB-12</strain>
    </source>
</reference>
<feature type="compositionally biased region" description="Basic and acidic residues" evidence="1">
    <location>
        <begin position="71"/>
        <end position="83"/>
    </location>
</feature>
<dbReference type="EMBL" id="JANAVZ010000005">
    <property type="protein sequence ID" value="MCT4333144.1"/>
    <property type="molecule type" value="Genomic_DNA"/>
</dbReference>
<keyword evidence="4" id="KW-1185">Reference proteome</keyword>
<evidence type="ECO:0000313" key="4">
    <source>
        <dbReference type="Proteomes" id="UP001320702"/>
    </source>
</evidence>
<feature type="domain" description="Transposase DDE" evidence="2">
    <location>
        <begin position="21"/>
        <end position="69"/>
    </location>
</feature>
<dbReference type="RefSeq" id="WP_260277035.1">
    <property type="nucleotide sequence ID" value="NZ_JANAVZ010000005.1"/>
</dbReference>
<accession>A0ABT2K9D2</accession>
<gene>
    <name evidence="3" type="ORF">MU516_09695</name>
</gene>
<dbReference type="Proteomes" id="UP001320702">
    <property type="component" value="Unassembled WGS sequence"/>
</dbReference>
<sequence length="83" mass="9266">MASATQTIKVSLSHHLDVSPYRLVALHLALPDFSTLSHSQKTLAVNIPQRGSQRPLNQPIDSADMQAEGEGEWHEREHRDVKS</sequence>
<evidence type="ECO:0000313" key="3">
    <source>
        <dbReference type="EMBL" id="MCT4333144.1"/>
    </source>
</evidence>
<evidence type="ECO:0000259" key="2">
    <source>
        <dbReference type="Pfam" id="PF13737"/>
    </source>
</evidence>
<name>A0ABT2K9D2_9RHOB</name>
<proteinExistence type="predicted"/>
<feature type="region of interest" description="Disordered" evidence="1">
    <location>
        <begin position="46"/>
        <end position="83"/>
    </location>
</feature>
<evidence type="ECO:0000256" key="1">
    <source>
        <dbReference type="SAM" id="MobiDB-lite"/>
    </source>
</evidence>
<feature type="compositionally biased region" description="Polar residues" evidence="1">
    <location>
        <begin position="46"/>
        <end position="60"/>
    </location>
</feature>
<comment type="caution">
    <text evidence="3">The sequence shown here is derived from an EMBL/GenBank/DDBJ whole genome shotgun (WGS) entry which is preliminary data.</text>
</comment>
<dbReference type="Pfam" id="PF13737">
    <property type="entry name" value="DDE_Tnp_1_5"/>
    <property type="match status" value="1"/>
</dbReference>
<dbReference type="InterPro" id="IPR025668">
    <property type="entry name" value="Tnp_DDE_dom"/>
</dbReference>
<organism evidence="3 4">
    <name type="scientific">Paracoccus maritimus</name>
    <dbReference type="NCBI Taxonomy" id="2933292"/>
    <lineage>
        <taxon>Bacteria</taxon>
        <taxon>Pseudomonadati</taxon>
        <taxon>Pseudomonadota</taxon>
        <taxon>Alphaproteobacteria</taxon>
        <taxon>Rhodobacterales</taxon>
        <taxon>Paracoccaceae</taxon>
        <taxon>Paracoccus</taxon>
    </lineage>
</organism>
<protein>
    <submittedName>
        <fullName evidence="3">Transposase</fullName>
    </submittedName>
</protein>